<dbReference type="RefSeq" id="WP_055010089.1">
    <property type="nucleotide sequence ID" value="NZ_LJPW01000137.1"/>
</dbReference>
<evidence type="ECO:0000256" key="1">
    <source>
        <dbReference type="SAM" id="Coils"/>
    </source>
</evidence>
<accession>A0A0P9MEX1</accession>
<comment type="caution">
    <text evidence="2">The sequence shown here is derived from an EMBL/GenBank/DDBJ whole genome shotgun (WGS) entry which is preliminary data.</text>
</comment>
<protein>
    <submittedName>
        <fullName evidence="2">Uncharacterized protein</fullName>
    </submittedName>
</protein>
<feature type="coiled-coil region" evidence="1">
    <location>
        <begin position="69"/>
        <end position="159"/>
    </location>
</feature>
<reference evidence="2 3" key="1">
    <citation type="submission" date="2018-08" db="EMBL/GenBank/DDBJ databases">
        <title>Recombination of ecologically and evolutionarily significant loci maintains genetic cohesion in the Pseudomonas syringae species complex.</title>
        <authorList>
            <person name="Dillon M."/>
            <person name="Thakur S."/>
            <person name="Almeida R.N.D."/>
            <person name="Weir B.S."/>
            <person name="Guttman D.S."/>
        </authorList>
    </citation>
    <scope>NUCLEOTIDE SEQUENCE [LARGE SCALE GENOMIC DNA]</scope>
    <source>
        <strain evidence="2 3">ICMP 4086</strain>
    </source>
</reference>
<organism evidence="2 3">
    <name type="scientific">Pseudomonas caricapapayae</name>
    <dbReference type="NCBI Taxonomy" id="46678"/>
    <lineage>
        <taxon>Bacteria</taxon>
        <taxon>Pseudomonadati</taxon>
        <taxon>Pseudomonadota</taxon>
        <taxon>Gammaproteobacteria</taxon>
        <taxon>Pseudomonadales</taxon>
        <taxon>Pseudomonadaceae</taxon>
        <taxon>Pseudomonas</taxon>
    </lineage>
</organism>
<keyword evidence="1" id="KW-0175">Coiled coil</keyword>
<proteinExistence type="predicted"/>
<evidence type="ECO:0000313" key="3">
    <source>
        <dbReference type="Proteomes" id="UP000278587"/>
    </source>
</evidence>
<gene>
    <name evidence="2" type="ORF">ALQ84_03102</name>
</gene>
<sequence length="264" mass="29927">MIVDIEKLEALAKAAKSGGAEWSDLTVDTERMYTAEGMLVELYEFATPAVLLELCNDNEALRGLYQMHKQTETREMRELKAEIAGLKTGYEAYERVNAELRAECERLKRNRDMWKGQVERQSEMLRLAHEADKQLKAECEALKEKHEAARDRKNSITALQIENESLRDAAAVSAMRIKELDLLFGRYILAMRAAVIEDEHGKTETSGMDWIFNSLVGPGQLPPEGETDAQAYFDREIVAVDNGMQEVLAFHDQRRAAKSKEASQ</sequence>
<dbReference type="Gene3D" id="1.20.5.1700">
    <property type="match status" value="1"/>
</dbReference>
<dbReference type="Proteomes" id="UP000278587">
    <property type="component" value="Unassembled WGS sequence"/>
</dbReference>
<dbReference type="OrthoDB" id="7031589at2"/>
<evidence type="ECO:0000313" key="2">
    <source>
        <dbReference type="EMBL" id="RMM09270.1"/>
    </source>
</evidence>
<dbReference type="AlphaFoldDB" id="A0A0P9MEX1"/>
<dbReference type="EMBL" id="RBOC01000104">
    <property type="protein sequence ID" value="RMM09270.1"/>
    <property type="molecule type" value="Genomic_DNA"/>
</dbReference>
<name>A0A0P9MEX1_9PSED</name>